<organism evidence="3 4">
    <name type="scientific">Vibrio anguillarum</name>
    <name type="common">Listonella anguillarum</name>
    <dbReference type="NCBI Taxonomy" id="55601"/>
    <lineage>
        <taxon>Bacteria</taxon>
        <taxon>Pseudomonadati</taxon>
        <taxon>Pseudomonadota</taxon>
        <taxon>Gammaproteobacteria</taxon>
        <taxon>Vibrionales</taxon>
        <taxon>Vibrionaceae</taxon>
        <taxon>Vibrio</taxon>
    </lineage>
</organism>
<dbReference type="InterPro" id="IPR029787">
    <property type="entry name" value="Nucleotide_cyclase"/>
</dbReference>
<name>A0A289GDD1_VIBAN</name>
<evidence type="ECO:0000313" key="3">
    <source>
        <dbReference type="EMBL" id="AZS24005.1"/>
    </source>
</evidence>
<comment type="similarity">
    <text evidence="1">Belongs to the bacterial solute-binding protein 3 family.</text>
</comment>
<dbReference type="PROSITE" id="PS50887">
    <property type="entry name" value="GGDEF"/>
    <property type="match status" value="1"/>
</dbReference>
<dbReference type="Proteomes" id="UP000256923">
    <property type="component" value="Chromosome 1"/>
</dbReference>
<dbReference type="SMART" id="SM00062">
    <property type="entry name" value="PBPb"/>
    <property type="match status" value="2"/>
</dbReference>
<dbReference type="CDD" id="cd01949">
    <property type="entry name" value="GGDEF"/>
    <property type="match status" value="1"/>
</dbReference>
<dbReference type="EMBL" id="CP034672">
    <property type="protein sequence ID" value="AZS24005.1"/>
    <property type="molecule type" value="Genomic_DNA"/>
</dbReference>
<keyword evidence="2" id="KW-0732">Signal</keyword>
<dbReference type="InterPro" id="IPR043128">
    <property type="entry name" value="Rev_trsase/Diguanyl_cyclase"/>
</dbReference>
<reference evidence="3 4" key="1">
    <citation type="submission" date="2018-12" db="EMBL/GenBank/DDBJ databases">
        <title>Characterization and Draft Genome of Vibrio anguillarum J360 Marine Pathogen Isolated from an Outbreak in Lumpfish (Cyclopterus lumpus).</title>
        <authorList>
            <person name="Vasquez J.I."/>
            <person name="Cao T."/>
            <person name="Chakraborty S."/>
            <person name="Gnanagobal H."/>
            <person name="Wescot J."/>
            <person name="Boyce D."/>
            <person name="Santander J."/>
        </authorList>
    </citation>
    <scope>NUCLEOTIDE SEQUENCE [LARGE SCALE GENOMIC DNA]</scope>
    <source>
        <strain evidence="3 4">J360</strain>
    </source>
</reference>
<evidence type="ECO:0000256" key="2">
    <source>
        <dbReference type="ARBA" id="ARBA00022729"/>
    </source>
</evidence>
<dbReference type="Pfam" id="PF00497">
    <property type="entry name" value="SBP_bac_3"/>
    <property type="match status" value="2"/>
</dbReference>
<dbReference type="Gene3D" id="3.30.70.270">
    <property type="match status" value="1"/>
</dbReference>
<evidence type="ECO:0000313" key="4">
    <source>
        <dbReference type="Proteomes" id="UP000256923"/>
    </source>
</evidence>
<dbReference type="PANTHER" id="PTHR35936:SF37">
    <property type="entry name" value="AMINO ACID ABC TRANSPORTER SUBSTRATE-BINDING PROTEIN"/>
    <property type="match status" value="1"/>
</dbReference>
<protein>
    <submittedName>
        <fullName evidence="3">GGDEF domain-containing protein</fullName>
    </submittedName>
</protein>
<dbReference type="SMART" id="SM00267">
    <property type="entry name" value="GGDEF"/>
    <property type="match status" value="1"/>
</dbReference>
<dbReference type="RefSeq" id="WP_019281550.1">
    <property type="nucleotide sequence ID" value="NZ_CP023054.1"/>
</dbReference>
<dbReference type="AlphaFoldDB" id="A0A289GDD1"/>
<dbReference type="PANTHER" id="PTHR35936">
    <property type="entry name" value="MEMBRANE-BOUND LYTIC MUREIN TRANSGLYCOSYLASE F"/>
    <property type="match status" value="1"/>
</dbReference>
<dbReference type="Pfam" id="PF00990">
    <property type="entry name" value="GGDEF"/>
    <property type="match status" value="1"/>
</dbReference>
<dbReference type="InterPro" id="IPR000160">
    <property type="entry name" value="GGDEF_dom"/>
</dbReference>
<dbReference type="Gene3D" id="3.40.190.10">
    <property type="entry name" value="Periplasmic binding protein-like II"/>
    <property type="match status" value="4"/>
</dbReference>
<dbReference type="SUPFAM" id="SSF53850">
    <property type="entry name" value="Periplasmic binding protein-like II"/>
    <property type="match status" value="2"/>
</dbReference>
<dbReference type="NCBIfam" id="TIGR00254">
    <property type="entry name" value="GGDEF"/>
    <property type="match status" value="1"/>
</dbReference>
<accession>A0A289GDD1</accession>
<dbReference type="SUPFAM" id="SSF55073">
    <property type="entry name" value="Nucleotide cyclase"/>
    <property type="match status" value="1"/>
</dbReference>
<evidence type="ECO:0000256" key="1">
    <source>
        <dbReference type="ARBA" id="ARBA00010333"/>
    </source>
</evidence>
<proteinExistence type="inferred from homology"/>
<sequence>MMLTSQYNNINVMVRAFRLIGLLWLATAAHSVISAPIINAKTYRVATEADDVVTRILFDAIAYQFRLEIDYVNYPSFDAILTAIEQGESDFAANVTYTEQRAQRFDFSSPTNIEYTYAFSHSNVQLTDLARVGVPKGTIYGELIAAYFPHIIQVEYDGARRAKELLSTAEVDVVVDAINQLKPMLMAGLDAQLLNDQLPIQPVAIITLKGHNTLLLNKIQEYVHSASVQKLLRKSVQKYQFDIRKQALRQSVIDSGLNVQRPLKVKLENISQFAQYQHDGKVKGINADIVFKACDILLLKCELASQPDETWESMYADLVNKRIDILVPVTVSQQRKSDVYFSDTYYQPEAVLIKRENYKDNVYSNVSELIVERIGVIKEDFFEELLGKMLPNKVLHVYKTQNELVKALLGKEVDYIVLNRANFNQILREADNLLPLEEDLFIGSFYSSEIAMGFPKNSMGASLAPLFTRAIKMIDTQKIINTYDYQPNWRATLAAEKTFSRHTQWLFTLVFGFLLVVAFYLHSQSVTDNLTKLRNRRALYRRYSRGLNSDLTLIYLDVNNFKPINDNYGHEVGDEVLKALASRIDSIWRGRSYRIGGDEFILIGQYSDEELEPVLMQLESFTYSDSARNLNIKVNVAIGVSNYRDHFMSLEEVLHQTDIAMYQSKHHGSGQRDNTKPLLKIIRSSNKS</sequence>
<gene>
    <name evidence="3" type="ORF">DYL72_02305</name>
</gene>
<dbReference type="InterPro" id="IPR001638">
    <property type="entry name" value="Solute-binding_3/MltF_N"/>
</dbReference>